<dbReference type="PANTHER" id="PTHR43877">
    <property type="entry name" value="AMINOALKYLPHOSPHONATE N-ACETYLTRANSFERASE-RELATED-RELATED"/>
    <property type="match status" value="1"/>
</dbReference>
<evidence type="ECO:0000313" key="4">
    <source>
        <dbReference type="EMBL" id="GJD60190.1"/>
    </source>
</evidence>
<dbReference type="AlphaFoldDB" id="A0AA37M2H4"/>
<evidence type="ECO:0000259" key="3">
    <source>
        <dbReference type="PROSITE" id="PS51186"/>
    </source>
</evidence>
<evidence type="ECO:0000256" key="1">
    <source>
        <dbReference type="ARBA" id="ARBA00022679"/>
    </source>
</evidence>
<dbReference type="PANTHER" id="PTHR43877:SF2">
    <property type="entry name" value="AMINOALKYLPHOSPHONATE N-ACETYLTRANSFERASE-RELATED"/>
    <property type="match status" value="1"/>
</dbReference>
<dbReference type="SUPFAM" id="SSF55729">
    <property type="entry name" value="Acyl-CoA N-acyltransferases (Nat)"/>
    <property type="match status" value="1"/>
</dbReference>
<feature type="domain" description="N-acetyltransferase" evidence="3">
    <location>
        <begin position="5"/>
        <end position="161"/>
    </location>
</feature>
<dbReference type="Pfam" id="PF00583">
    <property type="entry name" value="Acetyltransf_1"/>
    <property type="match status" value="1"/>
</dbReference>
<comment type="caution">
    <text evidence="4">The sequence shown here is derived from an EMBL/GenBank/DDBJ whole genome shotgun (WGS) entry which is preliminary data.</text>
</comment>
<evidence type="ECO:0000313" key="5">
    <source>
        <dbReference type="Proteomes" id="UP001055286"/>
    </source>
</evidence>
<dbReference type="Proteomes" id="UP001055286">
    <property type="component" value="Unassembled WGS sequence"/>
</dbReference>
<dbReference type="InterPro" id="IPR016181">
    <property type="entry name" value="Acyl_CoA_acyltransferase"/>
</dbReference>
<dbReference type="InterPro" id="IPR050832">
    <property type="entry name" value="Bact_Acetyltransf"/>
</dbReference>
<dbReference type="Gene3D" id="3.40.630.30">
    <property type="match status" value="1"/>
</dbReference>
<organism evidence="4 5">
    <name type="scientific">Methylobacterium frigidaeris</name>
    <dbReference type="NCBI Taxonomy" id="2038277"/>
    <lineage>
        <taxon>Bacteria</taxon>
        <taxon>Pseudomonadati</taxon>
        <taxon>Pseudomonadota</taxon>
        <taxon>Alphaproteobacteria</taxon>
        <taxon>Hyphomicrobiales</taxon>
        <taxon>Methylobacteriaceae</taxon>
        <taxon>Methylobacterium</taxon>
    </lineage>
</organism>
<reference evidence="4" key="1">
    <citation type="journal article" date="2016" name="Front. Microbiol.">
        <title>Genome Sequence of the Piezophilic, Mesophilic Sulfate-Reducing Bacterium Desulfovibrio indicus J2T.</title>
        <authorList>
            <person name="Cao J."/>
            <person name="Maignien L."/>
            <person name="Shao Z."/>
            <person name="Alain K."/>
            <person name="Jebbar M."/>
        </authorList>
    </citation>
    <scope>NUCLEOTIDE SEQUENCE</scope>
    <source>
        <strain evidence="4">JCM 32048</strain>
    </source>
</reference>
<dbReference type="PROSITE" id="PS51186">
    <property type="entry name" value="GNAT"/>
    <property type="match status" value="1"/>
</dbReference>
<sequence length="165" mass="19025">MRRCPAIRPADERDLVSVASVYHRVWHETHGPHMPQAERDARDEIFFLDPMTNLMPNVILCEDEHAVVGFAAWTGTRLGQIFLDASVRGSGFAQRLMEAAERGLRNQDVLEAELRCLVGNMRARRFYERVGWHVSETVAEAVRGDVDGERRDFWVMRKRLIPRVP</sequence>
<dbReference type="InterPro" id="IPR000182">
    <property type="entry name" value="GNAT_dom"/>
</dbReference>
<keyword evidence="5" id="KW-1185">Reference proteome</keyword>
<keyword evidence="1" id="KW-0808">Transferase</keyword>
<evidence type="ECO:0000256" key="2">
    <source>
        <dbReference type="ARBA" id="ARBA00023315"/>
    </source>
</evidence>
<dbReference type="EMBL" id="BPQJ01000001">
    <property type="protein sequence ID" value="GJD60190.1"/>
    <property type="molecule type" value="Genomic_DNA"/>
</dbReference>
<reference evidence="4" key="2">
    <citation type="submission" date="2021-08" db="EMBL/GenBank/DDBJ databases">
        <authorList>
            <person name="Tani A."/>
            <person name="Ola A."/>
            <person name="Ogura Y."/>
            <person name="Katsura K."/>
            <person name="Hayashi T."/>
        </authorList>
    </citation>
    <scope>NUCLEOTIDE SEQUENCE</scope>
    <source>
        <strain evidence="4">JCM 32048</strain>
    </source>
</reference>
<name>A0AA37M2H4_9HYPH</name>
<dbReference type="CDD" id="cd04301">
    <property type="entry name" value="NAT_SF"/>
    <property type="match status" value="1"/>
</dbReference>
<keyword evidence="2" id="KW-0012">Acyltransferase</keyword>
<proteinExistence type="predicted"/>
<accession>A0AA37M2H4</accession>
<dbReference type="GO" id="GO:0016747">
    <property type="term" value="F:acyltransferase activity, transferring groups other than amino-acyl groups"/>
    <property type="evidence" value="ECO:0007669"/>
    <property type="project" value="InterPro"/>
</dbReference>
<gene>
    <name evidence="4" type="ORF">MPEAHAMD_0325</name>
</gene>
<protein>
    <recommendedName>
        <fullName evidence="3">N-acetyltransferase domain-containing protein</fullName>
    </recommendedName>
</protein>
<dbReference type="RefSeq" id="WP_342352952.1">
    <property type="nucleotide sequence ID" value="NZ_BPQJ01000001.1"/>
</dbReference>